<dbReference type="Gene3D" id="3.40.50.300">
    <property type="entry name" value="P-loop containing nucleotide triphosphate hydrolases"/>
    <property type="match status" value="1"/>
</dbReference>
<evidence type="ECO:0000313" key="2">
    <source>
        <dbReference type="EMBL" id="GAA4775399.1"/>
    </source>
</evidence>
<name>A0ABP9A7L5_9MICO</name>
<proteinExistence type="predicted"/>
<feature type="compositionally biased region" description="Low complexity" evidence="1">
    <location>
        <begin position="201"/>
        <end position="221"/>
    </location>
</feature>
<feature type="region of interest" description="Disordered" evidence="1">
    <location>
        <begin position="188"/>
        <end position="230"/>
    </location>
</feature>
<comment type="caution">
    <text evidence="2">The sequence shown here is derived from an EMBL/GenBank/DDBJ whole genome shotgun (WGS) entry which is preliminary data.</text>
</comment>
<feature type="region of interest" description="Disordered" evidence="1">
    <location>
        <begin position="73"/>
        <end position="135"/>
    </location>
</feature>
<dbReference type="Proteomes" id="UP001501645">
    <property type="component" value="Unassembled WGS sequence"/>
</dbReference>
<dbReference type="EMBL" id="BAABKO010000003">
    <property type="protein sequence ID" value="GAA4775399.1"/>
    <property type="molecule type" value="Genomic_DNA"/>
</dbReference>
<protein>
    <recommendedName>
        <fullName evidence="4">ATPase</fullName>
    </recommendedName>
</protein>
<dbReference type="InterPro" id="IPR027417">
    <property type="entry name" value="P-loop_NTPase"/>
</dbReference>
<organism evidence="2 3">
    <name type="scientific">Microbacterium gilvum</name>
    <dbReference type="NCBI Taxonomy" id="1336204"/>
    <lineage>
        <taxon>Bacteria</taxon>
        <taxon>Bacillati</taxon>
        <taxon>Actinomycetota</taxon>
        <taxon>Actinomycetes</taxon>
        <taxon>Micrococcales</taxon>
        <taxon>Microbacteriaceae</taxon>
        <taxon>Microbacterium</taxon>
    </lineage>
</organism>
<reference evidence="3" key="1">
    <citation type="journal article" date="2019" name="Int. J. Syst. Evol. Microbiol.">
        <title>The Global Catalogue of Microorganisms (GCM) 10K type strain sequencing project: providing services to taxonomists for standard genome sequencing and annotation.</title>
        <authorList>
            <consortium name="The Broad Institute Genomics Platform"/>
            <consortium name="The Broad Institute Genome Sequencing Center for Infectious Disease"/>
            <person name="Wu L."/>
            <person name="Ma J."/>
        </authorList>
    </citation>
    <scope>NUCLEOTIDE SEQUENCE [LARGE SCALE GENOMIC DNA]</scope>
    <source>
        <strain evidence="3">JCM 18537</strain>
    </source>
</reference>
<dbReference type="PANTHER" id="PTHR43384">
    <property type="entry name" value="SEPTUM SITE-DETERMINING PROTEIN MIND HOMOLOG, CHLOROPLASTIC-RELATED"/>
    <property type="match status" value="1"/>
</dbReference>
<dbReference type="RefSeq" id="WP_345438662.1">
    <property type="nucleotide sequence ID" value="NZ_BAABKO010000003.1"/>
</dbReference>
<dbReference type="InterPro" id="IPR050625">
    <property type="entry name" value="ParA/MinD_ATPase"/>
</dbReference>
<keyword evidence="3" id="KW-1185">Reference proteome</keyword>
<dbReference type="PANTHER" id="PTHR43384:SF14">
    <property type="entry name" value="ESX-1 SECRETION-ASSOCIATED PROTEIN ESPI"/>
    <property type="match status" value="1"/>
</dbReference>
<evidence type="ECO:0000256" key="1">
    <source>
        <dbReference type="SAM" id="MobiDB-lite"/>
    </source>
</evidence>
<dbReference type="SUPFAM" id="SSF52540">
    <property type="entry name" value="P-loop containing nucleoside triphosphate hydrolases"/>
    <property type="match status" value="1"/>
</dbReference>
<accession>A0ABP9A7L5</accession>
<evidence type="ECO:0000313" key="3">
    <source>
        <dbReference type="Proteomes" id="UP001501645"/>
    </source>
</evidence>
<gene>
    <name evidence="2" type="ORF">GCM10023351_19870</name>
</gene>
<evidence type="ECO:0008006" key="4">
    <source>
        <dbReference type="Google" id="ProtNLM"/>
    </source>
</evidence>
<sequence length="536" mass="55849">MPHDSTRAGLSAVIRPDGSAELTVDETPQEIPTSLIEDARREIVRRTAEIAALLGGPVQVVVHEPDGDWPLLVHPDGRVDSDEGSVPQAPAGADERPDEDDEVSADTAIRPSPARPETPAEETPSTRPTAVPASSVTAPVAASPISSVPLAAPASAPAPAAPAPAPAVSAAPVSAAPVSAAPVSAAPAATASPAPAPPRSANPAPARSAAPSRTAPASSPEPSGPEERRSFLAAEQDAEELATRGWRGALVRTGMRVPPGSAERAERADQTAVAQHWFGPRTIAVVNGKGGAGKTPTTILTAAVFARFGGAGVLAWDNNQTRGTLGWRTEQGPHEATLHELLPETDRLLSADAQAADLARFVHHQTRDRFDVLRSKPMVLAEQQRIHSDDVDRIHAVASKYYRLIVMDSGNDESDPMWLRMIDHSDQIVVTTTSRAEHAEAGALLLEALASRDARSARLAQNAVAVVSQADPHASTTEHRKVVDGYRTLARDVVSVPYDPAMIGGLLHYGALKPATQRAWLAAGAAIARGLGPAGG</sequence>
<feature type="compositionally biased region" description="Low complexity" evidence="1">
    <location>
        <begin position="110"/>
        <end position="135"/>
    </location>
</feature>